<feature type="transmembrane region" description="Helical" evidence="9">
    <location>
        <begin position="88"/>
        <end position="114"/>
    </location>
</feature>
<keyword evidence="9" id="KW-0375">Hydrogen ion transport</keyword>
<keyword evidence="2 9" id="KW-0813">Transport</keyword>
<keyword evidence="9" id="KW-1003">Cell membrane</keyword>
<evidence type="ECO:0000256" key="4">
    <source>
        <dbReference type="ARBA" id="ARBA00022842"/>
    </source>
</evidence>
<accession>A0A9D2RL89</accession>
<protein>
    <recommendedName>
        <fullName evidence="9">K(+)-insensitive pyrophosphate-energized proton pump</fullName>
        <ecNumber evidence="9">7.1.3.1</ecNumber>
    </recommendedName>
    <alternativeName>
        <fullName evidence="9">Membrane-bound proton-translocating pyrophosphatase</fullName>
    </alternativeName>
    <alternativeName>
        <fullName evidence="9">Pyrophosphate-energized inorganic pyrophosphatase</fullName>
        <shortName evidence="9">H(+)-PPase</shortName>
    </alternativeName>
</protein>
<keyword evidence="8 9" id="KW-0472">Membrane</keyword>
<comment type="caution">
    <text evidence="9">Lacks conserved residue(s) required for the propagation of feature annotation.</text>
</comment>
<feature type="transmembrane region" description="Helical" evidence="9">
    <location>
        <begin position="674"/>
        <end position="694"/>
    </location>
</feature>
<evidence type="ECO:0000313" key="11">
    <source>
        <dbReference type="Proteomes" id="UP000886804"/>
    </source>
</evidence>
<keyword evidence="6 9" id="KW-1133">Transmembrane helix</keyword>
<comment type="subunit">
    <text evidence="9">Homodimer.</text>
</comment>
<dbReference type="Proteomes" id="UP000886804">
    <property type="component" value="Unassembled WGS sequence"/>
</dbReference>
<dbReference type="GO" id="GO:0009678">
    <property type="term" value="F:diphosphate hydrolysis-driven proton transmembrane transporter activity"/>
    <property type="evidence" value="ECO:0007669"/>
    <property type="project" value="UniProtKB-UniRule"/>
</dbReference>
<reference evidence="10" key="2">
    <citation type="submission" date="2021-04" db="EMBL/GenBank/DDBJ databases">
        <authorList>
            <person name="Gilroy R."/>
        </authorList>
    </citation>
    <scope>NUCLEOTIDE SEQUENCE</scope>
    <source>
        <strain evidence="10">CHK188-4685</strain>
    </source>
</reference>
<comment type="subcellular location">
    <subcellularLocation>
        <location evidence="9">Cell membrane</location>
        <topology evidence="9">Multi-pass membrane protein</topology>
    </subcellularLocation>
    <subcellularLocation>
        <location evidence="1">Endomembrane system</location>
        <topology evidence="1">Multi-pass membrane protein</topology>
    </subcellularLocation>
</comment>
<feature type="transmembrane region" description="Helical" evidence="9">
    <location>
        <begin position="511"/>
        <end position="532"/>
    </location>
</feature>
<proteinExistence type="inferred from homology"/>
<dbReference type="InterPro" id="IPR004131">
    <property type="entry name" value="PPase-energised_H-pump"/>
</dbReference>
<dbReference type="NCBIfam" id="NF001960">
    <property type="entry name" value="PRK00733.3-5"/>
    <property type="match status" value="1"/>
</dbReference>
<evidence type="ECO:0000256" key="1">
    <source>
        <dbReference type="ARBA" id="ARBA00004127"/>
    </source>
</evidence>
<gene>
    <name evidence="9" type="primary">hppA</name>
    <name evidence="10" type="ORF">H9716_02395</name>
</gene>
<feature type="site" description="Determinant of potassium independence" evidence="9">
    <location>
        <position position="464"/>
    </location>
</feature>
<keyword evidence="10" id="KW-0378">Hydrolase</keyword>
<evidence type="ECO:0000256" key="7">
    <source>
        <dbReference type="ARBA" id="ARBA00023065"/>
    </source>
</evidence>
<feature type="transmembrane region" description="Helical" evidence="9">
    <location>
        <begin position="324"/>
        <end position="345"/>
    </location>
</feature>
<dbReference type="PANTHER" id="PTHR31998">
    <property type="entry name" value="K(+)-INSENSITIVE PYROPHOSPHATE-ENERGIZED PROTON PUMP"/>
    <property type="match status" value="1"/>
</dbReference>
<dbReference type="EMBL" id="DWYS01000031">
    <property type="protein sequence ID" value="HJB06697.1"/>
    <property type="molecule type" value="Genomic_DNA"/>
</dbReference>
<dbReference type="AlphaFoldDB" id="A0A9D2RL89"/>
<comment type="cofactor">
    <cofactor evidence="9">
        <name>Mg(2+)</name>
        <dbReference type="ChEBI" id="CHEBI:18420"/>
    </cofactor>
</comment>
<feature type="transmembrane region" description="Helical" evidence="9">
    <location>
        <begin position="61"/>
        <end position="82"/>
    </location>
</feature>
<dbReference type="PIRSF" id="PIRSF001265">
    <property type="entry name" value="H+-PPase"/>
    <property type="match status" value="1"/>
</dbReference>
<evidence type="ECO:0000256" key="2">
    <source>
        <dbReference type="ARBA" id="ARBA00022448"/>
    </source>
</evidence>
<feature type="transmembrane region" description="Helical" evidence="9">
    <location>
        <begin position="165"/>
        <end position="182"/>
    </location>
</feature>
<evidence type="ECO:0000256" key="3">
    <source>
        <dbReference type="ARBA" id="ARBA00022692"/>
    </source>
</evidence>
<dbReference type="GO" id="GO:0000287">
    <property type="term" value="F:magnesium ion binding"/>
    <property type="evidence" value="ECO:0007669"/>
    <property type="project" value="UniProtKB-UniRule"/>
</dbReference>
<feature type="transmembrane region" description="Helical" evidence="9">
    <location>
        <begin position="365"/>
        <end position="392"/>
    </location>
</feature>
<evidence type="ECO:0000256" key="6">
    <source>
        <dbReference type="ARBA" id="ARBA00022989"/>
    </source>
</evidence>
<organism evidence="10 11">
    <name type="scientific">Candidatus Enterocloster faecavium</name>
    <dbReference type="NCBI Taxonomy" id="2838560"/>
    <lineage>
        <taxon>Bacteria</taxon>
        <taxon>Bacillati</taxon>
        <taxon>Bacillota</taxon>
        <taxon>Clostridia</taxon>
        <taxon>Lachnospirales</taxon>
        <taxon>Lachnospiraceae</taxon>
        <taxon>Enterocloster</taxon>
    </lineage>
</organism>
<comment type="caution">
    <text evidence="10">The sequence shown here is derived from an EMBL/GenBank/DDBJ whole genome shotgun (WGS) entry which is preliminary data.</text>
</comment>
<evidence type="ECO:0000256" key="5">
    <source>
        <dbReference type="ARBA" id="ARBA00022967"/>
    </source>
</evidence>
<keyword evidence="4 9" id="KW-0460">Magnesium</keyword>
<evidence type="ECO:0000256" key="8">
    <source>
        <dbReference type="ARBA" id="ARBA00023136"/>
    </source>
</evidence>
<dbReference type="GO" id="GO:0012505">
    <property type="term" value="C:endomembrane system"/>
    <property type="evidence" value="ECO:0007669"/>
    <property type="project" value="UniProtKB-SubCell"/>
</dbReference>
<feature type="transmembrane region" description="Helical" evidence="9">
    <location>
        <begin position="135"/>
        <end position="159"/>
    </location>
</feature>
<reference evidence="10" key="1">
    <citation type="journal article" date="2021" name="PeerJ">
        <title>Extensive microbial diversity within the chicken gut microbiome revealed by metagenomics and culture.</title>
        <authorList>
            <person name="Gilroy R."/>
            <person name="Ravi A."/>
            <person name="Getino M."/>
            <person name="Pursley I."/>
            <person name="Horton D.L."/>
            <person name="Alikhan N.F."/>
            <person name="Baker D."/>
            <person name="Gharbi K."/>
            <person name="Hall N."/>
            <person name="Watson M."/>
            <person name="Adriaenssens E.M."/>
            <person name="Foster-Nyarko E."/>
            <person name="Jarju S."/>
            <person name="Secka A."/>
            <person name="Antonio M."/>
            <person name="Oren A."/>
            <person name="Chaudhuri R.R."/>
            <person name="La Ragione R."/>
            <person name="Hildebrand F."/>
            <person name="Pallen M.J."/>
        </authorList>
    </citation>
    <scope>NUCLEOTIDE SEQUENCE</scope>
    <source>
        <strain evidence="10">CHK188-4685</strain>
    </source>
</reference>
<comment type="similarity">
    <text evidence="9">Belongs to the H(+)-translocating pyrophosphatase (TC 3.A.10) family. K(+)-insensitive subfamily.</text>
</comment>
<dbReference type="HAMAP" id="MF_01129">
    <property type="entry name" value="PPase_energized_pump"/>
    <property type="match status" value="1"/>
</dbReference>
<comment type="catalytic activity">
    <reaction evidence="9">
        <text>diphosphate + H2O + H(+)(in) = 2 phosphate + 2 H(+)(out)</text>
        <dbReference type="Rhea" id="RHEA:13973"/>
        <dbReference type="ChEBI" id="CHEBI:15377"/>
        <dbReference type="ChEBI" id="CHEBI:15378"/>
        <dbReference type="ChEBI" id="CHEBI:33019"/>
        <dbReference type="ChEBI" id="CHEBI:43474"/>
        <dbReference type="EC" id="7.1.3.1"/>
    </reaction>
</comment>
<evidence type="ECO:0000256" key="9">
    <source>
        <dbReference type="HAMAP-Rule" id="MF_01129"/>
    </source>
</evidence>
<feature type="transmembrane region" description="Helical" evidence="9">
    <location>
        <begin position="265"/>
        <end position="286"/>
    </location>
</feature>
<name>A0A9D2RL89_9FIRM</name>
<comment type="function">
    <text evidence="9">Proton pump that utilizes the energy of pyrophosphate hydrolysis as the driving force for proton movement across the membrane. Generates a proton motive force.</text>
</comment>
<dbReference type="Pfam" id="PF03030">
    <property type="entry name" value="H_PPase"/>
    <property type="match status" value="1"/>
</dbReference>
<dbReference type="EC" id="7.1.3.1" evidence="9"/>
<keyword evidence="3 9" id="KW-0812">Transmembrane</keyword>
<feature type="transmembrane region" description="Helical" evidence="9">
    <location>
        <begin position="588"/>
        <end position="621"/>
    </location>
</feature>
<feature type="transmembrane region" description="Helical" evidence="9">
    <location>
        <begin position="298"/>
        <end position="317"/>
    </location>
</feature>
<keyword evidence="5 9" id="KW-1278">Translocase</keyword>
<keyword evidence="7 9" id="KW-0406">Ion transport</keyword>
<evidence type="ECO:0000313" key="10">
    <source>
        <dbReference type="EMBL" id="HJB06697.1"/>
    </source>
</evidence>
<dbReference type="GO" id="GO:0005886">
    <property type="term" value="C:plasma membrane"/>
    <property type="evidence" value="ECO:0007669"/>
    <property type="project" value="UniProtKB-SubCell"/>
</dbReference>
<sequence>MESLMNLVYGLSFLAVAIAFAFAVYLHLWVKNQKTENKKIIEVSQLIQEGANTFMRREYGILARFAGVAAVVIFVFLPSPVWEGDLAAHIAMVAAYLAGTILSALAGKIGILVATSANSRAAEGAGKGLKPAFLIGFRGGSVMGLAVVGFSLLGVMAVLMITSDATILLGFSFGASSLALFAKAGGGIFTKTADVSADLTGKVELGIPEDDPRNPAVIADNVGDNVGDVAGMGADLFDSNVAAMASALVMAQALDGGTGVNSAMVFCYAALGLLASIIGIACARVGKDGNPTRALNSSTYTTTALFMVLTAAATYLLEGFQWRIWGASAVGLIVGVIIGITTDYFTDDSKPIVQKVAHASQSGSAFTVLSGISYGFISSLPAMVGIAISALVAYKLCAPLGDGYALFGIAMAAVGMLSIVGMIISNDAYGPIVDNARGLAEMGGLGEETIRIADELDSAGNTVKAVTKGFAIGAAGLTVISLLGAYMSEVNESLEALGRELITGFDIMDPAVFFGVLIGASIPAVFSAMLMLGVDKNAQRMVAEIHRQFREIKGLREGKPGVKADYDTCINIATEGALKELIPAGAMAIAATVIVGLIGGPLAIGGFLLGNIVSGLLLALFMSNAGGLWDNAKKYIEAGNEGGKGSEAHKAAVTGDTVGDPFKDTAGPSINTQITVVSLVASLMSSIFAAFSLLG</sequence>
<feature type="transmembrane region" description="Helical" evidence="9">
    <location>
        <begin position="6"/>
        <end position="30"/>
    </location>
</feature>
<feature type="transmembrane region" description="Helical" evidence="9">
    <location>
        <begin position="404"/>
        <end position="424"/>
    </location>
</feature>
<dbReference type="GO" id="GO:0004427">
    <property type="term" value="F:inorganic diphosphate phosphatase activity"/>
    <property type="evidence" value="ECO:0007669"/>
    <property type="project" value="UniProtKB-UniRule"/>
</dbReference>